<dbReference type="PANTHER" id="PTHR43484:SF1">
    <property type="entry name" value="FLAGELLAR MOTOR SWITCH PROTEIN FLIN"/>
    <property type="match status" value="1"/>
</dbReference>
<evidence type="ECO:0000256" key="3">
    <source>
        <dbReference type="ARBA" id="ARBA00022475"/>
    </source>
</evidence>
<keyword evidence="5" id="KW-0283">Flagellar rotation</keyword>
<evidence type="ECO:0000256" key="5">
    <source>
        <dbReference type="ARBA" id="ARBA00022779"/>
    </source>
</evidence>
<comment type="subcellular location">
    <subcellularLocation>
        <location evidence="1">Cell membrane</location>
        <topology evidence="1">Peripheral membrane protein</topology>
        <orientation evidence="1">Cytoplasmic side</orientation>
    </subcellularLocation>
</comment>
<keyword evidence="8" id="KW-0969">Cilium</keyword>
<comment type="similarity">
    <text evidence="2">Belongs to the FliN/MopA/SpaO family.</text>
</comment>
<organism evidence="8 9">
    <name type="scientific">Sulfobacillus thermotolerans</name>
    <dbReference type="NCBI Taxonomy" id="338644"/>
    <lineage>
        <taxon>Bacteria</taxon>
        <taxon>Bacillati</taxon>
        <taxon>Bacillota</taxon>
        <taxon>Clostridia</taxon>
        <taxon>Eubacteriales</taxon>
        <taxon>Clostridiales Family XVII. Incertae Sedis</taxon>
        <taxon>Sulfobacillus</taxon>
    </lineage>
</organism>
<evidence type="ECO:0000313" key="9">
    <source>
        <dbReference type="Proteomes" id="UP000325292"/>
    </source>
</evidence>
<dbReference type="Proteomes" id="UP000325292">
    <property type="component" value="Chromosome"/>
</dbReference>
<dbReference type="Gene3D" id="2.30.330.10">
    <property type="entry name" value="SpoA-like"/>
    <property type="match status" value="1"/>
</dbReference>
<gene>
    <name evidence="8" type="ORF">BXT84_14180</name>
</gene>
<keyword evidence="8" id="KW-0966">Cell projection</keyword>
<dbReference type="EMBL" id="CP019454">
    <property type="protein sequence ID" value="AUW94959.1"/>
    <property type="molecule type" value="Genomic_DNA"/>
</dbReference>
<reference evidence="8 9" key="1">
    <citation type="journal article" date="2019" name="Sci. Rep.">
        <title>Sulfobacillus thermotolerans: new insights into resistance and metabolic capacities of acidophilic chemolithotrophs.</title>
        <authorList>
            <person name="Panyushkina A.E."/>
            <person name="Babenko V.V."/>
            <person name="Nikitina A.S."/>
            <person name="Selezneva O.V."/>
            <person name="Tsaplina I.A."/>
            <person name="Letarova M.A."/>
            <person name="Kostryukova E.S."/>
            <person name="Letarov A.V."/>
        </authorList>
    </citation>
    <scope>NUCLEOTIDE SEQUENCE [LARGE SCALE GENOMIC DNA]</scope>
    <source>
        <strain evidence="8 9">Kr1</strain>
    </source>
</reference>
<dbReference type="NCBIfam" id="TIGR02480">
    <property type="entry name" value="fliN"/>
    <property type="match status" value="1"/>
</dbReference>
<dbReference type="PANTHER" id="PTHR43484">
    <property type="match status" value="1"/>
</dbReference>
<dbReference type="InterPro" id="IPR036429">
    <property type="entry name" value="SpoA-like_sf"/>
</dbReference>
<keyword evidence="9" id="KW-1185">Reference proteome</keyword>
<evidence type="ECO:0000313" key="8">
    <source>
        <dbReference type="EMBL" id="AUW94959.1"/>
    </source>
</evidence>
<dbReference type="InterPro" id="IPR051469">
    <property type="entry name" value="FliN/MopA/SpaO"/>
</dbReference>
<keyword evidence="8" id="KW-0282">Flagellum</keyword>
<dbReference type="InterPro" id="IPR012826">
    <property type="entry name" value="FliN"/>
</dbReference>
<keyword evidence="6" id="KW-0472">Membrane</keyword>
<dbReference type="Pfam" id="PF01052">
    <property type="entry name" value="FliMN_C"/>
    <property type="match status" value="1"/>
</dbReference>
<dbReference type="SUPFAM" id="SSF101801">
    <property type="entry name" value="Surface presentation of antigens (SPOA)"/>
    <property type="match status" value="1"/>
</dbReference>
<accession>A0ABN5H4X1</accession>
<dbReference type="PRINTS" id="PR00956">
    <property type="entry name" value="FLGMOTORFLIN"/>
</dbReference>
<evidence type="ECO:0000256" key="2">
    <source>
        <dbReference type="ARBA" id="ARBA00009226"/>
    </source>
</evidence>
<keyword evidence="3" id="KW-1003">Cell membrane</keyword>
<evidence type="ECO:0000256" key="1">
    <source>
        <dbReference type="ARBA" id="ARBA00004413"/>
    </source>
</evidence>
<evidence type="ECO:0000256" key="4">
    <source>
        <dbReference type="ARBA" id="ARBA00022500"/>
    </source>
</evidence>
<dbReference type="RefSeq" id="WP_103375832.1">
    <property type="nucleotide sequence ID" value="NZ_CP133983.1"/>
</dbReference>
<sequence length="141" mass="14834">MAENNSRLTPEELAALTQGLSDTSGAEEIEARPVEFAELTGPAVPRPGQTAGVDFLWDVPMDVEVVLGTSALAVHDVLEMGPGSVVELDRAYGEPVDVFLNGRIVARGEVVIVGEQFGVKITEILASVKEMAGPEPGPSNH</sequence>
<protein>
    <submittedName>
        <fullName evidence="8">Flagellar motor switch protein FliN</fullName>
    </submittedName>
</protein>
<evidence type="ECO:0000256" key="6">
    <source>
        <dbReference type="ARBA" id="ARBA00023136"/>
    </source>
</evidence>
<proteinExistence type="inferred from homology"/>
<evidence type="ECO:0000259" key="7">
    <source>
        <dbReference type="Pfam" id="PF01052"/>
    </source>
</evidence>
<name>A0ABN5H4X1_9FIRM</name>
<dbReference type="InterPro" id="IPR001543">
    <property type="entry name" value="FliN-like_C"/>
</dbReference>
<feature type="domain" description="Flagellar motor switch protein FliN-like C-terminal" evidence="7">
    <location>
        <begin position="56"/>
        <end position="125"/>
    </location>
</feature>
<dbReference type="InterPro" id="IPR001172">
    <property type="entry name" value="FliN_T3SS_HrcQb"/>
</dbReference>
<keyword evidence="4" id="KW-0145">Chemotaxis</keyword>